<gene>
    <name evidence="2" type="ORF">K491DRAFT_719166</name>
</gene>
<evidence type="ECO:0000256" key="1">
    <source>
        <dbReference type="SAM" id="MobiDB-lite"/>
    </source>
</evidence>
<proteinExistence type="predicted"/>
<organism evidence="2 3">
    <name type="scientific">Lophiostoma macrostomum CBS 122681</name>
    <dbReference type="NCBI Taxonomy" id="1314788"/>
    <lineage>
        <taxon>Eukaryota</taxon>
        <taxon>Fungi</taxon>
        <taxon>Dikarya</taxon>
        <taxon>Ascomycota</taxon>
        <taxon>Pezizomycotina</taxon>
        <taxon>Dothideomycetes</taxon>
        <taxon>Pleosporomycetidae</taxon>
        <taxon>Pleosporales</taxon>
        <taxon>Lophiostomataceae</taxon>
        <taxon>Lophiostoma</taxon>
    </lineage>
</organism>
<name>A0A6A6SWM8_9PLEO</name>
<feature type="compositionally biased region" description="Basic and acidic residues" evidence="1">
    <location>
        <begin position="75"/>
        <end position="85"/>
    </location>
</feature>
<dbReference type="AlphaFoldDB" id="A0A6A6SWM8"/>
<protein>
    <submittedName>
        <fullName evidence="2">Uncharacterized protein</fullName>
    </submittedName>
</protein>
<dbReference type="OrthoDB" id="3918328at2759"/>
<feature type="region of interest" description="Disordered" evidence="1">
    <location>
        <begin position="44"/>
        <end position="95"/>
    </location>
</feature>
<evidence type="ECO:0000313" key="2">
    <source>
        <dbReference type="EMBL" id="KAF2652155.1"/>
    </source>
</evidence>
<dbReference type="EMBL" id="MU004408">
    <property type="protein sequence ID" value="KAF2652155.1"/>
    <property type="molecule type" value="Genomic_DNA"/>
</dbReference>
<keyword evidence="3" id="KW-1185">Reference proteome</keyword>
<accession>A0A6A6SWM8</accession>
<evidence type="ECO:0000313" key="3">
    <source>
        <dbReference type="Proteomes" id="UP000799324"/>
    </source>
</evidence>
<sequence length="230" mass="25646">MACIELQLADKPLPSFLRQRRPALLPPNCSLSPAEADELIRTRIHQPLFPPPEPRLFQKPKHGASPDSLPIEQPSPRDEKVESRPPRGPICFNKPAPIPPALARDPCRRAAYLKARAHYARDRKLQQLLCNHDDSEAPVPSTEIMIPHANIIPVSLASRSVSNGFKHRLPIRKHSAFVVDEELRGRFEARADTPHLSEGLPGEEAVQEDVMLSSLETQEITSVPPVPENL</sequence>
<reference evidence="2" key="1">
    <citation type="journal article" date="2020" name="Stud. Mycol.">
        <title>101 Dothideomycetes genomes: a test case for predicting lifestyles and emergence of pathogens.</title>
        <authorList>
            <person name="Haridas S."/>
            <person name="Albert R."/>
            <person name="Binder M."/>
            <person name="Bloem J."/>
            <person name="Labutti K."/>
            <person name="Salamov A."/>
            <person name="Andreopoulos B."/>
            <person name="Baker S."/>
            <person name="Barry K."/>
            <person name="Bills G."/>
            <person name="Bluhm B."/>
            <person name="Cannon C."/>
            <person name="Castanera R."/>
            <person name="Culley D."/>
            <person name="Daum C."/>
            <person name="Ezra D."/>
            <person name="Gonzalez J."/>
            <person name="Henrissat B."/>
            <person name="Kuo A."/>
            <person name="Liang C."/>
            <person name="Lipzen A."/>
            <person name="Lutzoni F."/>
            <person name="Magnuson J."/>
            <person name="Mondo S."/>
            <person name="Nolan M."/>
            <person name="Ohm R."/>
            <person name="Pangilinan J."/>
            <person name="Park H.-J."/>
            <person name="Ramirez L."/>
            <person name="Alfaro M."/>
            <person name="Sun H."/>
            <person name="Tritt A."/>
            <person name="Yoshinaga Y."/>
            <person name="Zwiers L.-H."/>
            <person name="Turgeon B."/>
            <person name="Goodwin S."/>
            <person name="Spatafora J."/>
            <person name="Crous P."/>
            <person name="Grigoriev I."/>
        </authorList>
    </citation>
    <scope>NUCLEOTIDE SEQUENCE</scope>
    <source>
        <strain evidence="2">CBS 122681</strain>
    </source>
</reference>
<dbReference type="Proteomes" id="UP000799324">
    <property type="component" value="Unassembled WGS sequence"/>
</dbReference>